<evidence type="ECO:0000256" key="1">
    <source>
        <dbReference type="SAM" id="Phobius"/>
    </source>
</evidence>
<dbReference type="Proteomes" id="UP000825886">
    <property type="component" value="Chromosome"/>
</dbReference>
<protein>
    <submittedName>
        <fullName evidence="2">Uncharacterized protein</fullName>
    </submittedName>
</protein>
<proteinExistence type="predicted"/>
<evidence type="ECO:0000313" key="2">
    <source>
        <dbReference type="EMBL" id="QZN97970.1"/>
    </source>
</evidence>
<dbReference type="RefSeq" id="WP_222160993.1">
    <property type="nucleotide sequence ID" value="NZ_CP081864.1"/>
</dbReference>
<organism evidence="2 3">
    <name type="scientific">Symbiopectobacterium purcellii</name>
    <dbReference type="NCBI Taxonomy" id="2871826"/>
    <lineage>
        <taxon>Bacteria</taxon>
        <taxon>Pseudomonadati</taxon>
        <taxon>Pseudomonadota</taxon>
        <taxon>Gammaproteobacteria</taxon>
        <taxon>Enterobacterales</taxon>
        <taxon>Enterobacteriaceae</taxon>
    </lineage>
</organism>
<reference evidence="2 3" key="1">
    <citation type="submission" date="2021-08" db="EMBL/GenBank/DDBJ databases">
        <title>Culture and genomic analysis of Symbiopectobacterium purcellii sp. nov. gen. nov., isolated from the leafhopper Empoasca decipiens.</title>
        <authorList>
            <person name="Nadal-Jimenez P."/>
            <person name="Siozios S."/>
            <person name="Halliday N."/>
            <person name="Camara M."/>
            <person name="Hurst G.D.D."/>
        </authorList>
    </citation>
    <scope>NUCLEOTIDE SEQUENCE [LARGE SCALE GENOMIC DNA]</scope>
    <source>
        <strain evidence="2 3">SyEd1</strain>
    </source>
</reference>
<keyword evidence="1" id="KW-1133">Transmembrane helix</keyword>
<keyword evidence="1" id="KW-0472">Membrane</keyword>
<accession>A0ABX9AYE3</accession>
<dbReference type="EMBL" id="CP081864">
    <property type="protein sequence ID" value="QZN97970.1"/>
    <property type="molecule type" value="Genomic_DNA"/>
</dbReference>
<feature type="transmembrane region" description="Helical" evidence="1">
    <location>
        <begin position="47"/>
        <end position="70"/>
    </location>
</feature>
<keyword evidence="3" id="KW-1185">Reference proteome</keyword>
<evidence type="ECO:0000313" key="3">
    <source>
        <dbReference type="Proteomes" id="UP000825886"/>
    </source>
</evidence>
<gene>
    <name evidence="2" type="ORF">K6K13_06770</name>
</gene>
<name>A0ABX9AYE3_9ENTR</name>
<feature type="transmembrane region" description="Helical" evidence="1">
    <location>
        <begin position="23"/>
        <end position="40"/>
    </location>
</feature>
<sequence length="87" mass="10450">MRSSFFCVFYTVSNIYNNQLNGLRQYTALIIFPIITNFICERKNIKEIVLILFPMTFYLTAVLFFIAYSLRYISAILSENIFCYFYY</sequence>
<keyword evidence="1" id="KW-0812">Transmembrane</keyword>